<dbReference type="PROSITE" id="PS50011">
    <property type="entry name" value="PROTEIN_KINASE_DOM"/>
    <property type="match status" value="1"/>
</dbReference>
<dbReference type="GO" id="GO:0005829">
    <property type="term" value="C:cytosol"/>
    <property type="evidence" value="ECO:0007669"/>
    <property type="project" value="TreeGrafter"/>
</dbReference>
<keyword evidence="6 9" id="KW-0067">ATP-binding</keyword>
<evidence type="ECO:0000259" key="11">
    <source>
        <dbReference type="PROSITE" id="PS50011"/>
    </source>
</evidence>
<evidence type="ECO:0000256" key="1">
    <source>
        <dbReference type="ARBA" id="ARBA00012444"/>
    </source>
</evidence>
<sequence length="625" mass="67167">MTSLFKSSGSDIISNSIIASTSSGSDSAASFSSHPDDAAKLLEYSVAANPQLPSTSSPPCDAPLAPTTTAHESPALGTLAAVSQPPPSLSSPTSSSGPTDQGSAVTLPTTPAAGGSSGKKRTSSYLRVDPSVPESLPPSKVVVRNQLQGGVEFSLSRHLASTSVSDTGPSQCLPHTPTSPAFQAARAQPGPSVVTVTPHAFDPTCPSSSAILGEVPRPIAEAALSPYSQHSLAPAATYSLGAPFSTPLASAAASVVPTGSPAAAPYIPMAPPATSSPVAVAHPPAPPTAAASTRHALDSYRVNGEDKLTPALGDYETLITLGTGTFGRVYLCRRHNTDEYYAMKILRKADVVKLKQVEHINSERTILSQVEFPFIVHLYNTFQDQTSLFMLQEYVVGGELFTHLRKAGRFPNDVTRFYAAEIVLAIEYLHNKDIIYRDLKPENLLLSTEGHIKITDFGFSKKVEDRTWTLCGTPEYLAPEIIQSKGHGKAVDWWALGILIFEMLAGYPPFFDDNPFGIYEKILSGKIAFPSHFDPSAKDLIRRLLTADRTKRLGNLKDGPADIKRHRWFQAVDWDALLTCKVSAPIVPSYRHLGDTSNFDRYPEAPRDPNPEPGVDPFRHLFPEF</sequence>
<evidence type="ECO:0000256" key="6">
    <source>
        <dbReference type="ARBA" id="ARBA00022840"/>
    </source>
</evidence>
<comment type="catalytic activity">
    <reaction evidence="7">
        <text>L-threonyl-[protein] + ATP = O-phospho-L-threonyl-[protein] + ADP + H(+)</text>
        <dbReference type="Rhea" id="RHEA:46608"/>
        <dbReference type="Rhea" id="RHEA-COMP:11060"/>
        <dbReference type="Rhea" id="RHEA-COMP:11605"/>
        <dbReference type="ChEBI" id="CHEBI:15378"/>
        <dbReference type="ChEBI" id="CHEBI:30013"/>
        <dbReference type="ChEBI" id="CHEBI:30616"/>
        <dbReference type="ChEBI" id="CHEBI:61977"/>
        <dbReference type="ChEBI" id="CHEBI:456216"/>
        <dbReference type="EC" id="2.7.11.11"/>
    </reaction>
</comment>
<dbReference type="GO" id="GO:0005952">
    <property type="term" value="C:cAMP-dependent protein kinase complex"/>
    <property type="evidence" value="ECO:0007669"/>
    <property type="project" value="TreeGrafter"/>
</dbReference>
<evidence type="ECO:0000256" key="7">
    <source>
        <dbReference type="ARBA" id="ARBA00047292"/>
    </source>
</evidence>
<dbReference type="Gene3D" id="1.10.510.10">
    <property type="entry name" value="Transferase(Phosphotransferase) domain 1"/>
    <property type="match status" value="1"/>
</dbReference>
<evidence type="ECO:0000256" key="3">
    <source>
        <dbReference type="ARBA" id="ARBA00022679"/>
    </source>
</evidence>
<feature type="region of interest" description="Disordered" evidence="10">
    <location>
        <begin position="42"/>
        <end position="139"/>
    </location>
</feature>
<dbReference type="AlphaFoldDB" id="A0A9W8B8I5"/>
<dbReference type="FunFam" id="3.30.200.20:FF:000042">
    <property type="entry name" value="Aurora kinase A"/>
    <property type="match status" value="1"/>
</dbReference>
<dbReference type="Gene3D" id="3.30.200.20">
    <property type="entry name" value="Phosphorylase Kinase, domain 1"/>
    <property type="match status" value="1"/>
</dbReference>
<dbReference type="EC" id="2.7.11.11" evidence="1"/>
<dbReference type="EMBL" id="JANBQB010000187">
    <property type="protein sequence ID" value="KAJ1980043.1"/>
    <property type="molecule type" value="Genomic_DNA"/>
</dbReference>
<keyword evidence="4 9" id="KW-0547">Nucleotide-binding</keyword>
<feature type="binding site" evidence="9">
    <location>
        <position position="344"/>
    </location>
    <ligand>
        <name>ATP</name>
        <dbReference type="ChEBI" id="CHEBI:30616"/>
    </ligand>
</feature>
<evidence type="ECO:0000256" key="2">
    <source>
        <dbReference type="ARBA" id="ARBA00022527"/>
    </source>
</evidence>
<dbReference type="PANTHER" id="PTHR24353">
    <property type="entry name" value="CYCLIC NUCLEOTIDE-DEPENDENT PROTEIN KINASE"/>
    <property type="match status" value="1"/>
</dbReference>
<dbReference type="PANTHER" id="PTHR24353:SF37">
    <property type="entry name" value="CAMP-DEPENDENT PROTEIN KINASE CATALYTIC SUBUNIT PRKX"/>
    <property type="match status" value="1"/>
</dbReference>
<proteinExistence type="predicted"/>
<feature type="compositionally biased region" description="Low complexity" evidence="10">
    <location>
        <begin position="90"/>
        <end position="103"/>
    </location>
</feature>
<dbReference type="Pfam" id="PF00069">
    <property type="entry name" value="Pkinase"/>
    <property type="match status" value="1"/>
</dbReference>
<evidence type="ECO:0000256" key="8">
    <source>
        <dbReference type="ARBA" id="ARBA00047454"/>
    </source>
</evidence>
<evidence type="ECO:0000256" key="9">
    <source>
        <dbReference type="PROSITE-ProRule" id="PRU10141"/>
    </source>
</evidence>
<gene>
    <name evidence="13" type="primary">PKA4</name>
    <name evidence="13" type="ORF">H4R34_002605</name>
</gene>
<evidence type="ECO:0000256" key="4">
    <source>
        <dbReference type="ARBA" id="ARBA00022741"/>
    </source>
</evidence>
<dbReference type="PROSITE" id="PS51285">
    <property type="entry name" value="AGC_KINASE_CTER"/>
    <property type="match status" value="1"/>
</dbReference>
<evidence type="ECO:0000256" key="10">
    <source>
        <dbReference type="SAM" id="MobiDB-lite"/>
    </source>
</evidence>
<organism evidence="13 14">
    <name type="scientific">Dimargaris verticillata</name>
    <dbReference type="NCBI Taxonomy" id="2761393"/>
    <lineage>
        <taxon>Eukaryota</taxon>
        <taxon>Fungi</taxon>
        <taxon>Fungi incertae sedis</taxon>
        <taxon>Zoopagomycota</taxon>
        <taxon>Kickxellomycotina</taxon>
        <taxon>Dimargaritomycetes</taxon>
        <taxon>Dimargaritales</taxon>
        <taxon>Dimargaritaceae</taxon>
        <taxon>Dimargaris</taxon>
    </lineage>
</organism>
<name>A0A9W8B8I5_9FUNG</name>
<protein>
    <recommendedName>
        <fullName evidence="1">cAMP-dependent protein kinase</fullName>
        <ecNumber evidence="1">2.7.11.11</ecNumber>
    </recommendedName>
</protein>
<feature type="domain" description="AGC-kinase C-terminal" evidence="12">
    <location>
        <begin position="570"/>
        <end position="625"/>
    </location>
</feature>
<feature type="region of interest" description="Disordered" evidence="10">
    <location>
        <begin position="162"/>
        <end position="200"/>
    </location>
</feature>
<keyword evidence="3 13" id="KW-0808">Transferase</keyword>
<dbReference type="InterPro" id="IPR000961">
    <property type="entry name" value="AGC-kinase_C"/>
</dbReference>
<reference evidence="13" key="1">
    <citation type="submission" date="2022-07" db="EMBL/GenBank/DDBJ databases">
        <title>Phylogenomic reconstructions and comparative analyses of Kickxellomycotina fungi.</title>
        <authorList>
            <person name="Reynolds N.K."/>
            <person name="Stajich J.E."/>
            <person name="Barry K."/>
            <person name="Grigoriev I.V."/>
            <person name="Crous P."/>
            <person name="Smith M.E."/>
        </authorList>
    </citation>
    <scope>NUCLEOTIDE SEQUENCE</scope>
    <source>
        <strain evidence="13">RSA 567</strain>
    </source>
</reference>
<dbReference type="GO" id="GO:0005524">
    <property type="term" value="F:ATP binding"/>
    <property type="evidence" value="ECO:0007669"/>
    <property type="project" value="UniProtKB-UniRule"/>
</dbReference>
<dbReference type="PROSITE" id="PS00108">
    <property type="entry name" value="PROTEIN_KINASE_ST"/>
    <property type="match status" value="1"/>
</dbReference>
<keyword evidence="5 13" id="KW-0418">Kinase</keyword>
<evidence type="ECO:0000313" key="14">
    <source>
        <dbReference type="Proteomes" id="UP001151582"/>
    </source>
</evidence>
<comment type="catalytic activity">
    <reaction evidence="8">
        <text>L-seryl-[protein] + ATP = O-phospho-L-seryl-[protein] + ADP + H(+)</text>
        <dbReference type="Rhea" id="RHEA:17989"/>
        <dbReference type="Rhea" id="RHEA-COMP:9863"/>
        <dbReference type="Rhea" id="RHEA-COMP:11604"/>
        <dbReference type="ChEBI" id="CHEBI:15378"/>
        <dbReference type="ChEBI" id="CHEBI:29999"/>
        <dbReference type="ChEBI" id="CHEBI:30616"/>
        <dbReference type="ChEBI" id="CHEBI:83421"/>
        <dbReference type="ChEBI" id="CHEBI:456216"/>
        <dbReference type="EC" id="2.7.11.11"/>
    </reaction>
</comment>
<dbReference type="PROSITE" id="PS00107">
    <property type="entry name" value="PROTEIN_KINASE_ATP"/>
    <property type="match status" value="1"/>
</dbReference>
<feature type="domain" description="Protein kinase" evidence="11">
    <location>
        <begin position="315"/>
        <end position="569"/>
    </location>
</feature>
<accession>A0A9W8B8I5</accession>
<dbReference type="GO" id="GO:0009653">
    <property type="term" value="P:anatomical structure morphogenesis"/>
    <property type="evidence" value="ECO:0007669"/>
    <property type="project" value="UniProtKB-ARBA"/>
</dbReference>
<dbReference type="SMART" id="SM00133">
    <property type="entry name" value="S_TK_X"/>
    <property type="match status" value="1"/>
</dbReference>
<dbReference type="InterPro" id="IPR011009">
    <property type="entry name" value="Kinase-like_dom_sf"/>
</dbReference>
<dbReference type="Proteomes" id="UP001151582">
    <property type="component" value="Unassembled WGS sequence"/>
</dbReference>
<evidence type="ECO:0000256" key="5">
    <source>
        <dbReference type="ARBA" id="ARBA00022777"/>
    </source>
</evidence>
<keyword evidence="2" id="KW-0723">Serine/threonine-protein kinase</keyword>
<evidence type="ECO:0000259" key="12">
    <source>
        <dbReference type="PROSITE" id="PS51285"/>
    </source>
</evidence>
<evidence type="ECO:0000313" key="13">
    <source>
        <dbReference type="EMBL" id="KAJ1980043.1"/>
    </source>
</evidence>
<dbReference type="FunFam" id="1.10.510.10:FF:000005">
    <property type="entry name" value="cAMP-dependent protein kinase catalytic subunit alpha"/>
    <property type="match status" value="1"/>
</dbReference>
<dbReference type="SMART" id="SM00220">
    <property type="entry name" value="S_TKc"/>
    <property type="match status" value="1"/>
</dbReference>
<dbReference type="InterPro" id="IPR008271">
    <property type="entry name" value="Ser/Thr_kinase_AS"/>
</dbReference>
<dbReference type="SUPFAM" id="SSF56112">
    <property type="entry name" value="Protein kinase-like (PK-like)"/>
    <property type="match status" value="1"/>
</dbReference>
<dbReference type="InterPro" id="IPR017441">
    <property type="entry name" value="Protein_kinase_ATP_BS"/>
</dbReference>
<keyword evidence="14" id="KW-1185">Reference proteome</keyword>
<comment type="caution">
    <text evidence="13">The sequence shown here is derived from an EMBL/GenBank/DDBJ whole genome shotgun (WGS) entry which is preliminary data.</text>
</comment>
<dbReference type="OrthoDB" id="63267at2759"/>
<dbReference type="CDD" id="cd05580">
    <property type="entry name" value="STKc_PKA_like"/>
    <property type="match status" value="1"/>
</dbReference>
<dbReference type="InterPro" id="IPR000719">
    <property type="entry name" value="Prot_kinase_dom"/>
</dbReference>
<dbReference type="GO" id="GO:0004691">
    <property type="term" value="F:cAMP-dependent protein kinase activity"/>
    <property type="evidence" value="ECO:0007669"/>
    <property type="project" value="UniProtKB-EC"/>
</dbReference>